<name>A0A402ACH8_9CHLR</name>
<dbReference type="AlphaFoldDB" id="A0A402ACH8"/>
<sequence length="82" mass="9746">MGTSQEDIKRWLNRGKEEGATHVIVVCDTFSYEDYPVMVKPEEKVKDIAKKYDGENMQRIMEVYNLSMDFDKQLAERRSFNY</sequence>
<reference evidence="2" key="1">
    <citation type="submission" date="2018-12" db="EMBL/GenBank/DDBJ databases">
        <title>Tengunoibacter tsumagoiensis gen. nov., sp. nov., Dictyobacter kobayashii sp. nov., D. alpinus sp. nov., and D. joshuensis sp. nov. and description of Dictyobacteraceae fam. nov. within the order Ktedonobacterales isolated from Tengu-no-mugimeshi.</title>
        <authorList>
            <person name="Wang C.M."/>
            <person name="Zheng Y."/>
            <person name="Sakai Y."/>
            <person name="Toyoda A."/>
            <person name="Minakuchi Y."/>
            <person name="Abe K."/>
            <person name="Yokota A."/>
            <person name="Yabe S."/>
        </authorList>
    </citation>
    <scope>NUCLEOTIDE SEQUENCE [LARGE SCALE GENOMIC DNA]</scope>
    <source>
        <strain evidence="2">Uno11</strain>
    </source>
</reference>
<dbReference type="RefSeq" id="WP_174845288.1">
    <property type="nucleotide sequence ID" value="NZ_BIFS01000001.1"/>
</dbReference>
<keyword evidence="2" id="KW-1185">Reference proteome</keyword>
<comment type="caution">
    <text evidence="1">The sequence shown here is derived from an EMBL/GenBank/DDBJ whole genome shotgun (WGS) entry which is preliminary data.</text>
</comment>
<gene>
    <name evidence="1" type="ORF">KDK_06070</name>
</gene>
<accession>A0A402ACH8</accession>
<dbReference type="EMBL" id="BIFS01000001">
    <property type="protein sequence ID" value="GCE16807.1"/>
    <property type="molecule type" value="Genomic_DNA"/>
</dbReference>
<protein>
    <submittedName>
        <fullName evidence="1">Uncharacterized protein</fullName>
    </submittedName>
</protein>
<evidence type="ECO:0000313" key="2">
    <source>
        <dbReference type="Proteomes" id="UP000287188"/>
    </source>
</evidence>
<organism evidence="1 2">
    <name type="scientific">Dictyobacter kobayashii</name>
    <dbReference type="NCBI Taxonomy" id="2014872"/>
    <lineage>
        <taxon>Bacteria</taxon>
        <taxon>Bacillati</taxon>
        <taxon>Chloroflexota</taxon>
        <taxon>Ktedonobacteria</taxon>
        <taxon>Ktedonobacterales</taxon>
        <taxon>Dictyobacteraceae</taxon>
        <taxon>Dictyobacter</taxon>
    </lineage>
</organism>
<proteinExistence type="predicted"/>
<dbReference type="Proteomes" id="UP000287188">
    <property type="component" value="Unassembled WGS sequence"/>
</dbReference>
<evidence type="ECO:0000313" key="1">
    <source>
        <dbReference type="EMBL" id="GCE16807.1"/>
    </source>
</evidence>